<dbReference type="PANTHER" id="PTHR16442">
    <property type="entry name" value="RING FINGER PROTEIN 17"/>
    <property type="match status" value="1"/>
</dbReference>
<evidence type="ECO:0000313" key="2">
    <source>
        <dbReference type="EMBL" id="CAH2019971.1"/>
    </source>
</evidence>
<feature type="domain" description="Tudor" evidence="1">
    <location>
        <begin position="1"/>
        <end position="57"/>
    </location>
</feature>
<evidence type="ECO:0000259" key="1">
    <source>
        <dbReference type="PROSITE" id="PS50304"/>
    </source>
</evidence>
<dbReference type="CDD" id="cd20379">
    <property type="entry name" value="Tudor_dTUD-like"/>
    <property type="match status" value="1"/>
</dbReference>
<dbReference type="Proteomes" id="UP001152888">
    <property type="component" value="Unassembled WGS sequence"/>
</dbReference>
<gene>
    <name evidence="2" type="ORF">ACAOBT_LOCUS37531</name>
</gene>
<reference evidence="2" key="1">
    <citation type="submission" date="2022-03" db="EMBL/GenBank/DDBJ databases">
        <authorList>
            <person name="Sayadi A."/>
        </authorList>
    </citation>
    <scope>NUCLEOTIDE SEQUENCE</scope>
</reference>
<dbReference type="AlphaFoldDB" id="A0A9P0VTL7"/>
<sequence>MPCICRYSEDGIWYRAEIFNIEGLDCGYVFVFFVDFGNVESVTVDNIREMRKEWFDQPVSSHVAELAIELKTGNHMEHVFQQIKQLYEEEKLV</sequence>
<dbReference type="SMART" id="SM00333">
    <property type="entry name" value="TUDOR"/>
    <property type="match status" value="1"/>
</dbReference>
<name>A0A9P0VTL7_ACAOB</name>
<dbReference type="PROSITE" id="PS50304">
    <property type="entry name" value="TUDOR"/>
    <property type="match status" value="1"/>
</dbReference>
<keyword evidence="3" id="KW-1185">Reference proteome</keyword>
<comment type="caution">
    <text evidence="2">The sequence shown here is derived from an EMBL/GenBank/DDBJ whole genome shotgun (WGS) entry which is preliminary data.</text>
</comment>
<dbReference type="OrthoDB" id="5800423at2759"/>
<dbReference type="EMBL" id="CAKOFQ010010672">
    <property type="protein sequence ID" value="CAH2019971.1"/>
    <property type="molecule type" value="Genomic_DNA"/>
</dbReference>
<dbReference type="InterPro" id="IPR002999">
    <property type="entry name" value="Tudor"/>
</dbReference>
<proteinExistence type="predicted"/>
<protein>
    <recommendedName>
        <fullName evidence="1">Tudor domain-containing protein</fullName>
    </recommendedName>
</protein>
<evidence type="ECO:0000313" key="3">
    <source>
        <dbReference type="Proteomes" id="UP001152888"/>
    </source>
</evidence>
<accession>A0A9P0VTL7</accession>
<dbReference type="Gene3D" id="2.30.30.140">
    <property type="match status" value="1"/>
</dbReference>
<dbReference type="SUPFAM" id="SSF63748">
    <property type="entry name" value="Tudor/PWWP/MBT"/>
    <property type="match status" value="1"/>
</dbReference>
<dbReference type="Pfam" id="PF00567">
    <property type="entry name" value="TUDOR"/>
    <property type="match status" value="1"/>
</dbReference>
<organism evidence="2 3">
    <name type="scientific">Acanthoscelides obtectus</name>
    <name type="common">Bean weevil</name>
    <name type="synonym">Bruchus obtectus</name>
    <dbReference type="NCBI Taxonomy" id="200917"/>
    <lineage>
        <taxon>Eukaryota</taxon>
        <taxon>Metazoa</taxon>
        <taxon>Ecdysozoa</taxon>
        <taxon>Arthropoda</taxon>
        <taxon>Hexapoda</taxon>
        <taxon>Insecta</taxon>
        <taxon>Pterygota</taxon>
        <taxon>Neoptera</taxon>
        <taxon>Endopterygota</taxon>
        <taxon>Coleoptera</taxon>
        <taxon>Polyphaga</taxon>
        <taxon>Cucujiformia</taxon>
        <taxon>Chrysomeloidea</taxon>
        <taxon>Chrysomelidae</taxon>
        <taxon>Bruchinae</taxon>
        <taxon>Bruchini</taxon>
        <taxon>Acanthoscelides</taxon>
    </lineage>
</organism>
<dbReference type="PANTHER" id="PTHR16442:SF1">
    <property type="entry name" value="RING FINGER PROTEIN 17"/>
    <property type="match status" value="1"/>
</dbReference>